<protein>
    <submittedName>
        <fullName evidence="1">Uncharacterized protein</fullName>
    </submittedName>
</protein>
<gene>
    <name evidence="1" type="ORF">RUA4292_02662</name>
</gene>
<dbReference type="Proteomes" id="UP000050783">
    <property type="component" value="Unassembled WGS sequence"/>
</dbReference>
<evidence type="ECO:0000313" key="2">
    <source>
        <dbReference type="Proteomes" id="UP000050783"/>
    </source>
</evidence>
<reference evidence="1 2" key="1">
    <citation type="submission" date="2015-09" db="EMBL/GenBank/DDBJ databases">
        <authorList>
            <consortium name="Swine Surveillance"/>
        </authorList>
    </citation>
    <scope>NUCLEOTIDE SEQUENCE [LARGE SCALE GENOMIC DNA]</scope>
    <source>
        <strain evidence="1 2">CECT 4292</strain>
    </source>
</reference>
<dbReference type="EMBL" id="CYPU01000039">
    <property type="protein sequence ID" value="CUH48482.1"/>
    <property type="molecule type" value="Genomic_DNA"/>
</dbReference>
<sequence length="83" mass="9766">MAIVMKIKYLDKLKEGFRFKRRFPADVAQVTGREFFQARFAVKEEGPALLREHAALLRDFEDTVRAARWQATGSEEVPPRERW</sequence>
<dbReference type="OrthoDB" id="7222937at2"/>
<name>A0A0P1EFR7_9RHOB</name>
<proteinExistence type="predicted"/>
<accession>A0A0P1EFR7</accession>
<organism evidence="1 2">
    <name type="scientific">Ruegeria atlantica</name>
    <dbReference type="NCBI Taxonomy" id="81569"/>
    <lineage>
        <taxon>Bacteria</taxon>
        <taxon>Pseudomonadati</taxon>
        <taxon>Pseudomonadota</taxon>
        <taxon>Alphaproteobacteria</taxon>
        <taxon>Rhodobacterales</taxon>
        <taxon>Roseobacteraceae</taxon>
        <taxon>Ruegeria</taxon>
    </lineage>
</organism>
<dbReference type="AlphaFoldDB" id="A0A0P1EFR7"/>
<evidence type="ECO:0000313" key="1">
    <source>
        <dbReference type="EMBL" id="CUH48482.1"/>
    </source>
</evidence>